<sequence>MNKPLIGVLLLSSAFLSGCTSMSPEECQVANWQTIGYNDGKAGFDQSPLNDYIKDCGDAGFSVNKEAWQHGQQLGNKVYCAPENGYRVGVAGETYRGVCANEQFVKQYTLGYEVYERKQRLKEIKTELDDIDRQLKNSDNLDSDTRKYLQEKRKQLANERTTLLRKPSNTYQFSFEL</sequence>
<dbReference type="EMBL" id="LT960611">
    <property type="protein sequence ID" value="SON50127.1"/>
    <property type="molecule type" value="Genomic_DNA"/>
</dbReference>
<evidence type="ECO:0008006" key="3">
    <source>
        <dbReference type="Google" id="ProtNLM"/>
    </source>
</evidence>
<organism evidence="1 2">
    <name type="scientific">Vibrio tapetis subsp. tapetis</name>
    <dbReference type="NCBI Taxonomy" id="1671868"/>
    <lineage>
        <taxon>Bacteria</taxon>
        <taxon>Pseudomonadati</taxon>
        <taxon>Pseudomonadota</taxon>
        <taxon>Gammaproteobacteria</taxon>
        <taxon>Vibrionales</taxon>
        <taxon>Vibrionaceae</taxon>
        <taxon>Vibrio</taxon>
    </lineage>
</organism>
<gene>
    <name evidence="1" type="ORF">VTAP4600_A2148</name>
</gene>
<proteinExistence type="predicted"/>
<dbReference type="OrthoDB" id="5917215at2"/>
<evidence type="ECO:0000313" key="1">
    <source>
        <dbReference type="EMBL" id="SON50127.1"/>
    </source>
</evidence>
<dbReference type="KEGG" id="vta:A2148"/>
<dbReference type="RefSeq" id="WP_102522666.1">
    <property type="nucleotide sequence ID" value="NZ_LT960611.1"/>
</dbReference>
<evidence type="ECO:0000313" key="2">
    <source>
        <dbReference type="Proteomes" id="UP000235828"/>
    </source>
</evidence>
<name>A0A2N8ZDY9_9VIBR</name>
<dbReference type="Proteomes" id="UP000235828">
    <property type="component" value="Chromosome A"/>
</dbReference>
<keyword evidence="2" id="KW-1185">Reference proteome</keyword>
<reference evidence="1 2" key="1">
    <citation type="submission" date="2017-10" db="EMBL/GenBank/DDBJ databases">
        <authorList>
            <person name="Banno H."/>
            <person name="Chua N.-H."/>
        </authorList>
    </citation>
    <scope>NUCLEOTIDE SEQUENCE [LARGE SCALE GENOMIC DNA]</scope>
    <source>
        <strain evidence="1">Vibrio tapetis CECT4600</strain>
    </source>
</reference>
<accession>A0A2N8ZDY9</accession>
<dbReference type="PROSITE" id="PS51257">
    <property type="entry name" value="PROKAR_LIPOPROTEIN"/>
    <property type="match status" value="1"/>
</dbReference>
<protein>
    <recommendedName>
        <fullName evidence="3">DNA repair ATPase</fullName>
    </recommendedName>
</protein>
<dbReference type="InterPro" id="IPR021242">
    <property type="entry name" value="DUF2799"/>
</dbReference>
<dbReference type="Pfam" id="PF10973">
    <property type="entry name" value="DUF2799"/>
    <property type="match status" value="1"/>
</dbReference>
<dbReference type="AlphaFoldDB" id="A0A2N8ZDY9"/>